<feature type="compositionally biased region" description="Basic and acidic residues" evidence="1">
    <location>
        <begin position="626"/>
        <end position="638"/>
    </location>
</feature>
<feature type="region of interest" description="Disordered" evidence="1">
    <location>
        <begin position="348"/>
        <end position="436"/>
    </location>
</feature>
<sequence>MDRWLTSRKVDGKPQNKASSSKKKKKEEEASSQGAASLYSRQSAPRARSSAPRARSSSSQPAIEYLDGCQLFYSLNDTFTKKPKGSGKGGNKKVARYDRKLRLQYRRGMLRLTIKKSGVEVANDSNWLGTVYEGGHNNLFMVRVHALLENDSFYSVFGFGHELFGQRVDKSVMRGKSETVAREHPLTSGDETSWAGLGRQGGGTLDNQPAVTRERDSPSSKLRIETTSFSRPQGRPARSGPAGAPPEGILVTDAKKFLLDYELEVDKTVCNANSSNGSVYEGGHNNLFMVRVHALLENDSFYSSRVPSSGLGSDMNFWSDRWLVPPLQALEIIFGYALKLSGEGLLGRREAGGDDKEEVHSTINRRHRERDAVEASRDATSLSRPQGRPARSGPAGAPPEGIDITWLTKVDGQPSNKNRAASSKKKKEASQDMASRFSHASAIASAPVVATSSRAARASAGASHAASSSSASAPAPSWYRSSVARVEPRSMPRPDKVIIDLSRDSSDDENEKPVAKPAKEHPFIDENLAAGDSKASYWPAGARTTAKPGIGKSLSSDSSVEESVVDKKPAAKKAKPGGPRRDADERMRTKKQAARKRCHEDEEEVIVLDSSDEEEENALPKKPRHHPSEDSFDGDRKPPAKQPRHRRSNPGGDKEQSALAFASLFDQRQGGRKPSASNRRKRKYNAGEDGAATEKYAKKIRRDYAATIEENGGSSGRFGTLCVRDLNNDQKSA</sequence>
<feature type="region of interest" description="Disordered" evidence="1">
    <location>
        <begin position="708"/>
        <end position="733"/>
    </location>
</feature>
<feature type="compositionally biased region" description="Low complexity" evidence="1">
    <location>
        <begin position="457"/>
        <end position="482"/>
    </location>
</feature>
<protein>
    <submittedName>
        <fullName evidence="2">Uncharacterized protein</fullName>
    </submittedName>
</protein>
<accession>K0SHL5</accession>
<evidence type="ECO:0000256" key="1">
    <source>
        <dbReference type="SAM" id="MobiDB-lite"/>
    </source>
</evidence>
<dbReference type="AlphaFoldDB" id="K0SHL5"/>
<feature type="region of interest" description="Disordered" evidence="1">
    <location>
        <begin position="1"/>
        <end position="59"/>
    </location>
</feature>
<feature type="compositionally biased region" description="Low complexity" evidence="1">
    <location>
        <begin position="383"/>
        <end position="399"/>
    </location>
</feature>
<feature type="non-terminal residue" evidence="2">
    <location>
        <position position="733"/>
    </location>
</feature>
<organism evidence="2 3">
    <name type="scientific">Thalassiosira oceanica</name>
    <name type="common">Marine diatom</name>
    <dbReference type="NCBI Taxonomy" id="159749"/>
    <lineage>
        <taxon>Eukaryota</taxon>
        <taxon>Sar</taxon>
        <taxon>Stramenopiles</taxon>
        <taxon>Ochrophyta</taxon>
        <taxon>Bacillariophyta</taxon>
        <taxon>Coscinodiscophyceae</taxon>
        <taxon>Thalassiosirophycidae</taxon>
        <taxon>Thalassiosirales</taxon>
        <taxon>Thalassiosiraceae</taxon>
        <taxon>Thalassiosira</taxon>
    </lineage>
</organism>
<comment type="caution">
    <text evidence="2">The sequence shown here is derived from an EMBL/GenBank/DDBJ whole genome shotgun (WGS) entry which is preliminary data.</text>
</comment>
<feature type="compositionally biased region" description="Basic and acidic residues" evidence="1">
    <location>
        <begin position="1"/>
        <end position="14"/>
    </location>
</feature>
<dbReference type="EMBL" id="AGNL01017219">
    <property type="protein sequence ID" value="EJK64474.1"/>
    <property type="molecule type" value="Genomic_DNA"/>
</dbReference>
<feature type="compositionally biased region" description="Basic and acidic residues" evidence="1">
    <location>
        <begin position="486"/>
        <end position="524"/>
    </location>
</feature>
<evidence type="ECO:0000313" key="2">
    <source>
        <dbReference type="EMBL" id="EJK64474.1"/>
    </source>
</evidence>
<feature type="compositionally biased region" description="Basic and acidic residues" evidence="1">
    <location>
        <begin position="348"/>
        <end position="360"/>
    </location>
</feature>
<evidence type="ECO:0000313" key="3">
    <source>
        <dbReference type="Proteomes" id="UP000266841"/>
    </source>
</evidence>
<feature type="compositionally biased region" description="Low complexity" evidence="1">
    <location>
        <begin position="31"/>
        <end position="59"/>
    </location>
</feature>
<feature type="compositionally biased region" description="Basic and acidic residues" evidence="1">
    <location>
        <begin position="212"/>
        <end position="224"/>
    </location>
</feature>
<feature type="compositionally biased region" description="Low complexity" evidence="1">
    <location>
        <begin position="230"/>
        <end position="246"/>
    </location>
</feature>
<feature type="region of interest" description="Disordered" evidence="1">
    <location>
        <begin position="457"/>
        <end position="695"/>
    </location>
</feature>
<feature type="compositionally biased region" description="Basic residues" evidence="1">
    <location>
        <begin position="588"/>
        <end position="597"/>
    </location>
</feature>
<dbReference type="Proteomes" id="UP000266841">
    <property type="component" value="Unassembled WGS sequence"/>
</dbReference>
<proteinExistence type="predicted"/>
<feature type="compositionally biased region" description="Acidic residues" evidence="1">
    <location>
        <begin position="601"/>
        <end position="617"/>
    </location>
</feature>
<feature type="compositionally biased region" description="Low complexity" evidence="1">
    <location>
        <begin position="552"/>
        <end position="562"/>
    </location>
</feature>
<gene>
    <name evidence="2" type="ORF">THAOC_14785</name>
</gene>
<name>K0SHL5_THAOC</name>
<feature type="region of interest" description="Disordered" evidence="1">
    <location>
        <begin position="179"/>
        <end position="248"/>
    </location>
</feature>
<keyword evidence="3" id="KW-1185">Reference proteome</keyword>
<reference evidence="2 3" key="1">
    <citation type="journal article" date="2012" name="Genome Biol.">
        <title>Genome and low-iron response of an oceanic diatom adapted to chronic iron limitation.</title>
        <authorList>
            <person name="Lommer M."/>
            <person name="Specht M."/>
            <person name="Roy A.S."/>
            <person name="Kraemer L."/>
            <person name="Andreson R."/>
            <person name="Gutowska M.A."/>
            <person name="Wolf J."/>
            <person name="Bergner S.V."/>
            <person name="Schilhabel M.B."/>
            <person name="Klostermeier U.C."/>
            <person name="Beiko R.G."/>
            <person name="Rosenstiel P."/>
            <person name="Hippler M."/>
            <person name="Laroche J."/>
        </authorList>
    </citation>
    <scope>NUCLEOTIDE SEQUENCE [LARGE SCALE GENOMIC DNA]</scope>
    <source>
        <strain evidence="2 3">CCMP1005</strain>
    </source>
</reference>